<feature type="domain" description="Quinolinate phosphoribosyl transferase N-terminal" evidence="7">
    <location>
        <begin position="54"/>
        <end position="139"/>
    </location>
</feature>
<dbReference type="EC" id="2.4.2.19" evidence="3"/>
<dbReference type="InterPro" id="IPR027277">
    <property type="entry name" value="NadC/ModD"/>
</dbReference>
<dbReference type="GeneID" id="120108421"/>
<dbReference type="InterPro" id="IPR037128">
    <property type="entry name" value="Quinolinate_PRibosylTase_N_sf"/>
</dbReference>
<dbReference type="PANTHER" id="PTHR32179:SF3">
    <property type="entry name" value="NICOTINATE-NUCLEOTIDE PYROPHOSPHORYLASE [CARBOXYLATING]"/>
    <property type="match status" value="1"/>
</dbReference>
<proteinExistence type="inferred from homology"/>
<dbReference type="Gene3D" id="3.90.1170.20">
    <property type="entry name" value="Quinolinate phosphoribosyl transferase, N-terminal domain"/>
    <property type="match status" value="1"/>
</dbReference>
<dbReference type="SUPFAM" id="SSF54675">
    <property type="entry name" value="Nicotinate/Quinolinate PRTase N-terminal domain-like"/>
    <property type="match status" value="1"/>
</dbReference>
<name>A0A8B8ZUJ5_PHODC</name>
<dbReference type="OrthoDB" id="10067394at2759"/>
<evidence type="ECO:0000256" key="2">
    <source>
        <dbReference type="ARBA" id="ARBA00009400"/>
    </source>
</evidence>
<keyword evidence="8" id="KW-1185">Reference proteome</keyword>
<keyword evidence="4" id="KW-0662">Pyridine nucleotide biosynthesis</keyword>
<dbReference type="GO" id="GO:0005737">
    <property type="term" value="C:cytoplasm"/>
    <property type="evidence" value="ECO:0007669"/>
    <property type="project" value="TreeGrafter"/>
</dbReference>
<reference evidence="9" key="1">
    <citation type="submission" date="2025-08" db="UniProtKB">
        <authorList>
            <consortium name="RefSeq"/>
        </authorList>
    </citation>
    <scope>IDENTIFICATION</scope>
    <source>
        <tissue evidence="9">Young leaves</tissue>
    </source>
</reference>
<evidence type="ECO:0000256" key="5">
    <source>
        <dbReference type="ARBA" id="ARBA00022676"/>
    </source>
</evidence>
<dbReference type="InterPro" id="IPR022412">
    <property type="entry name" value="Quinolinate_PRibosylTrfase_N"/>
</dbReference>
<evidence type="ECO:0000256" key="4">
    <source>
        <dbReference type="ARBA" id="ARBA00022642"/>
    </source>
</evidence>
<dbReference type="GO" id="GO:0009435">
    <property type="term" value="P:NAD+ biosynthetic process"/>
    <property type="evidence" value="ECO:0007669"/>
    <property type="project" value="TreeGrafter"/>
</dbReference>
<dbReference type="GO" id="GO:0034213">
    <property type="term" value="P:quinolinate catabolic process"/>
    <property type="evidence" value="ECO:0007669"/>
    <property type="project" value="TreeGrafter"/>
</dbReference>
<evidence type="ECO:0000256" key="6">
    <source>
        <dbReference type="ARBA" id="ARBA00022679"/>
    </source>
</evidence>
<evidence type="ECO:0000259" key="7">
    <source>
        <dbReference type="Pfam" id="PF02749"/>
    </source>
</evidence>
<protein>
    <recommendedName>
        <fullName evidence="3">nicotinate-nucleotide diphosphorylase (carboxylating)</fullName>
        <ecNumber evidence="3">2.4.2.19</ecNumber>
    </recommendedName>
</protein>
<keyword evidence="5" id="KW-0328">Glycosyltransferase</keyword>
<dbReference type="Proteomes" id="UP000228380">
    <property type="component" value="Unplaced"/>
</dbReference>
<comment type="pathway">
    <text evidence="1">Cofactor biosynthesis; NAD(+) biosynthesis; nicotinate D-ribonucleotide from quinolinate: step 1/1.</text>
</comment>
<gene>
    <name evidence="9" type="primary">LOC120108421</name>
</gene>
<sequence>MVTICPEGDFSCFFSNVLMLQKPEIFTQYFAVEVLQNLYDDYLAYCFLCIETGDVTCLATVPVDMKAEAHFIAKEDGVIAGISFAEMIFNEVDPSLKVEWSQKDGNYVHKGMQFGKVYGCACSIIVAERVALNFMQRMSGIATLTKVAFHVSTNIPWSFFQPQSE</sequence>
<dbReference type="GO" id="GO:0004514">
    <property type="term" value="F:nicotinate-nucleotide diphosphorylase (carboxylating) activity"/>
    <property type="evidence" value="ECO:0007669"/>
    <property type="project" value="UniProtKB-EC"/>
</dbReference>
<evidence type="ECO:0000256" key="3">
    <source>
        <dbReference type="ARBA" id="ARBA00011944"/>
    </source>
</evidence>
<dbReference type="Pfam" id="PF02749">
    <property type="entry name" value="QRPTase_N"/>
    <property type="match status" value="1"/>
</dbReference>
<dbReference type="PANTHER" id="PTHR32179">
    <property type="entry name" value="NICOTINATE-NUCLEOTIDE PYROPHOSPHORYLASE [CARBOXYLATING]"/>
    <property type="match status" value="1"/>
</dbReference>
<evidence type="ECO:0000313" key="8">
    <source>
        <dbReference type="Proteomes" id="UP000228380"/>
    </source>
</evidence>
<keyword evidence="6" id="KW-0808">Transferase</keyword>
<evidence type="ECO:0000256" key="1">
    <source>
        <dbReference type="ARBA" id="ARBA00004893"/>
    </source>
</evidence>
<dbReference type="RefSeq" id="XP_038977950.1">
    <property type="nucleotide sequence ID" value="XM_039122022.1"/>
</dbReference>
<dbReference type="KEGG" id="pda:120108421"/>
<accession>A0A8B8ZUJ5</accession>
<dbReference type="AlphaFoldDB" id="A0A8B8ZUJ5"/>
<dbReference type="FunFam" id="3.90.1170.20:FF:000001">
    <property type="entry name" value="Nicotinate-nucleotide diphosphorylase (Carboxylating)"/>
    <property type="match status" value="1"/>
</dbReference>
<comment type="similarity">
    <text evidence="2">Belongs to the NadC/ModD family.</text>
</comment>
<evidence type="ECO:0000313" key="9">
    <source>
        <dbReference type="RefSeq" id="XP_038977950.1"/>
    </source>
</evidence>
<organism evidence="8 9">
    <name type="scientific">Phoenix dactylifera</name>
    <name type="common">Date palm</name>
    <dbReference type="NCBI Taxonomy" id="42345"/>
    <lineage>
        <taxon>Eukaryota</taxon>
        <taxon>Viridiplantae</taxon>
        <taxon>Streptophyta</taxon>
        <taxon>Embryophyta</taxon>
        <taxon>Tracheophyta</taxon>
        <taxon>Spermatophyta</taxon>
        <taxon>Magnoliopsida</taxon>
        <taxon>Liliopsida</taxon>
        <taxon>Arecaceae</taxon>
        <taxon>Coryphoideae</taxon>
        <taxon>Phoeniceae</taxon>
        <taxon>Phoenix</taxon>
    </lineage>
</organism>